<name>A0A1T4XHU5_9BACL</name>
<keyword evidence="2" id="KW-1185">Reference proteome</keyword>
<organism evidence="1 2">
    <name type="scientific">Sporosarcina newyorkensis</name>
    <dbReference type="NCBI Taxonomy" id="759851"/>
    <lineage>
        <taxon>Bacteria</taxon>
        <taxon>Bacillati</taxon>
        <taxon>Bacillota</taxon>
        <taxon>Bacilli</taxon>
        <taxon>Bacillales</taxon>
        <taxon>Caryophanaceae</taxon>
        <taxon>Sporosarcina</taxon>
    </lineage>
</organism>
<proteinExistence type="predicted"/>
<dbReference type="EMBL" id="FUYJ01000001">
    <property type="protein sequence ID" value="SKA88691.1"/>
    <property type="molecule type" value="Genomic_DNA"/>
</dbReference>
<dbReference type="Proteomes" id="UP000190042">
    <property type="component" value="Unassembled WGS sequence"/>
</dbReference>
<reference evidence="2" key="1">
    <citation type="submission" date="2017-02" db="EMBL/GenBank/DDBJ databases">
        <authorList>
            <person name="Varghese N."/>
            <person name="Submissions S."/>
        </authorList>
    </citation>
    <scope>NUCLEOTIDE SEQUENCE [LARGE SCALE GENOMIC DNA]</scope>
    <source>
        <strain evidence="2">DSM 23966</strain>
    </source>
</reference>
<accession>A0A1T4XHU5</accession>
<sequence length="64" mass="7428">MERSERLERTLNYLKSEFYAAGAEYKKTQEVALLRELHALTGAINEIETFMFDRRVTVISDCLG</sequence>
<gene>
    <name evidence="1" type="ORF">SAMN04244570_0726</name>
</gene>
<dbReference type="AlphaFoldDB" id="A0A1T4XHU5"/>
<evidence type="ECO:0000313" key="1">
    <source>
        <dbReference type="EMBL" id="SKA88691.1"/>
    </source>
</evidence>
<protein>
    <submittedName>
        <fullName evidence="1">Uncharacterized protein</fullName>
    </submittedName>
</protein>
<evidence type="ECO:0000313" key="2">
    <source>
        <dbReference type="Proteomes" id="UP000190042"/>
    </source>
</evidence>
<dbReference type="RefSeq" id="WP_078816567.1">
    <property type="nucleotide sequence ID" value="NZ_FUYJ01000001.1"/>
</dbReference>